<dbReference type="AlphaFoldDB" id="A8PVC8"/>
<gene>
    <name evidence="7" type="ORF">MGL_0835</name>
</gene>
<dbReference type="VEuPathDB" id="FungiDB:MGL_0835"/>
<dbReference type="Gene3D" id="3.40.50.1820">
    <property type="entry name" value="alpha/beta hydrolase"/>
    <property type="match status" value="1"/>
</dbReference>
<proteinExistence type="predicted"/>
<protein>
    <recommendedName>
        <fullName evidence="1">1-alkyl-2-acetylglycerophosphocholine esterase</fullName>
        <ecNumber evidence="1">3.1.1.47</ecNumber>
    </recommendedName>
</protein>
<dbReference type="OMA" id="ICLDARK"/>
<accession>A8PVC8</accession>
<dbReference type="PANTHER" id="PTHR10272:SF0">
    <property type="entry name" value="PLATELET-ACTIVATING FACTOR ACETYLHYDROLASE"/>
    <property type="match status" value="1"/>
</dbReference>
<dbReference type="PANTHER" id="PTHR10272">
    <property type="entry name" value="PLATELET-ACTIVATING FACTOR ACETYLHYDROLASE"/>
    <property type="match status" value="1"/>
</dbReference>
<dbReference type="STRING" id="425265.A8PVC8"/>
<evidence type="ECO:0000256" key="6">
    <source>
        <dbReference type="ARBA" id="ARBA00048461"/>
    </source>
</evidence>
<keyword evidence="3" id="KW-0442">Lipid degradation</keyword>
<comment type="catalytic activity">
    <reaction evidence="5">
        <text>a diacylglycerol + H2O = a monoacylglycerol + a fatty acid + H(+)</text>
        <dbReference type="Rhea" id="RHEA:32731"/>
        <dbReference type="ChEBI" id="CHEBI:15377"/>
        <dbReference type="ChEBI" id="CHEBI:15378"/>
        <dbReference type="ChEBI" id="CHEBI:17408"/>
        <dbReference type="ChEBI" id="CHEBI:18035"/>
        <dbReference type="ChEBI" id="CHEBI:28868"/>
    </reaction>
</comment>
<dbReference type="GO" id="GO:0003847">
    <property type="term" value="F:1-alkyl-2-acetylglycerophosphocholine esterase activity"/>
    <property type="evidence" value="ECO:0007669"/>
    <property type="project" value="UniProtKB-EC"/>
</dbReference>
<dbReference type="SUPFAM" id="SSF53474">
    <property type="entry name" value="alpha/beta-Hydrolases"/>
    <property type="match status" value="1"/>
</dbReference>
<evidence type="ECO:0000256" key="4">
    <source>
        <dbReference type="ARBA" id="ARBA00023098"/>
    </source>
</evidence>
<dbReference type="GeneID" id="5855864"/>
<evidence type="ECO:0000256" key="1">
    <source>
        <dbReference type="ARBA" id="ARBA00013201"/>
    </source>
</evidence>
<reference evidence="7 8" key="1">
    <citation type="journal article" date="2007" name="Proc. Natl. Acad. Sci. U.S.A.">
        <title>Dandruff-associated Malassezia genomes reveal convergent and divergent virulence traits shared with plant and human fungal pathogens.</title>
        <authorList>
            <person name="Xu J."/>
            <person name="Saunders C.W."/>
            <person name="Hu P."/>
            <person name="Grant R.A."/>
            <person name="Boekhout T."/>
            <person name="Kuramae E.E."/>
            <person name="Kronstad J.W."/>
            <person name="Deangelis Y.M."/>
            <person name="Reeder N.L."/>
            <person name="Johnstone K.R."/>
            <person name="Leland M."/>
            <person name="Fieno A.M."/>
            <person name="Begley W.M."/>
            <person name="Sun Y."/>
            <person name="Lacey M.P."/>
            <person name="Chaudhary T."/>
            <person name="Keough T."/>
            <person name="Chu L."/>
            <person name="Sears R."/>
            <person name="Yuan B."/>
            <person name="Dawson T.L.Jr."/>
        </authorList>
    </citation>
    <scope>NUCLEOTIDE SEQUENCE [LARGE SCALE GENOMIC DNA]</scope>
    <source>
        <strain evidence="8">ATCC MYA-4612 / CBS 7966</strain>
    </source>
</reference>
<dbReference type="EC" id="3.1.1.47" evidence="1"/>
<evidence type="ECO:0000256" key="5">
    <source>
        <dbReference type="ARBA" id="ARBA00047591"/>
    </source>
</evidence>
<evidence type="ECO:0000313" key="7">
    <source>
        <dbReference type="EMBL" id="EDP44353.1"/>
    </source>
</evidence>
<keyword evidence="2" id="KW-0378">Hydrolase</keyword>
<sequence>MHLPKANGPFDVGVVDIEVPVREPRDFIPSYLNHVKVNKLAKDGHKLSSREAERVYANFEKLMKDEPVDANRLNDAEEKYLKDHGYFLRHATLQLRTVLFSLYYPSAKMQHRDAKKYPHARWLGYPLKKMVHVAWDYIGEYGSLAQIFVPALVTLATSYLQARVAAPITEPANVSSDFGMKSDAESAKAVAMTHFPVVVFCHGLAGNRLAYSQFCSELASHGFVVAAIEHRDGSGMGSFVWTGVHEHFSSQSKMNRHCRRNFKMGATESVLNDDLDAESTNQATSSLFHDFTKVPYLPFEEVGLRAFSEPQGPKEQGLRQAQLAMRACEIQEAMYVLRRINQGDTDWLESCCTRSFGSSLCGPKHFRKMREKNLVPKCSDFFLLWKGKLDVDFPSLIGHSFGGATLFEFLRLDQNLFKYGIILDPWMDPVRDPLNDEDVRLKLRKPVYVMNSEGFSMWPEQYTKLQRCTIDGIAANKDHRGWLMTLAGTNHGDFSDMPFLLPRVFGSAVSAPDAVRTFAVLSMAQIKLIRHQRYAALQNQEVDDDGPGRDNMLIQSSGLRLISDSDVPVGDDVLKSLYQNHVMSKRLRRRPRRGMFWELRGWKNHAERNPRSRAGRKYLRHQAKEHASSSSDMRRMSLSSSVPETCATNEETELLSQDQDQEDRHKFLPSFIDPCKDGPEAWYGHTVDTDAYKAFNTWKESGMIRRVIHRPFSLFTVVLWFWGIREGLAPAGHLLVHDL</sequence>
<dbReference type="OrthoDB" id="2363873at2759"/>
<evidence type="ECO:0000313" key="8">
    <source>
        <dbReference type="Proteomes" id="UP000008837"/>
    </source>
</evidence>
<dbReference type="RefSeq" id="XP_001731567.1">
    <property type="nucleotide sequence ID" value="XM_001731515.1"/>
</dbReference>
<dbReference type="Pfam" id="PF03403">
    <property type="entry name" value="PAF-AH_p_II"/>
    <property type="match status" value="2"/>
</dbReference>
<evidence type="ECO:0000256" key="2">
    <source>
        <dbReference type="ARBA" id="ARBA00022801"/>
    </source>
</evidence>
<comment type="catalytic activity">
    <reaction evidence="6">
        <text>a monoacylglycerol + H2O = glycerol + a fatty acid + H(+)</text>
        <dbReference type="Rhea" id="RHEA:15245"/>
        <dbReference type="ChEBI" id="CHEBI:15377"/>
        <dbReference type="ChEBI" id="CHEBI:15378"/>
        <dbReference type="ChEBI" id="CHEBI:17408"/>
        <dbReference type="ChEBI" id="CHEBI:17754"/>
        <dbReference type="ChEBI" id="CHEBI:28868"/>
    </reaction>
</comment>
<dbReference type="EMBL" id="AAYY01000003">
    <property type="protein sequence ID" value="EDP44353.1"/>
    <property type="molecule type" value="Genomic_DNA"/>
</dbReference>
<keyword evidence="4" id="KW-0443">Lipid metabolism</keyword>
<keyword evidence="8" id="KW-1185">Reference proteome</keyword>
<dbReference type="KEGG" id="mgl:MGL_0835"/>
<dbReference type="InParanoid" id="A8PVC8"/>
<name>A8PVC8_MALGO</name>
<dbReference type="InterPro" id="IPR029058">
    <property type="entry name" value="AB_hydrolase_fold"/>
</dbReference>
<dbReference type="Proteomes" id="UP000008837">
    <property type="component" value="Unassembled WGS sequence"/>
</dbReference>
<dbReference type="GO" id="GO:0016042">
    <property type="term" value="P:lipid catabolic process"/>
    <property type="evidence" value="ECO:0007669"/>
    <property type="project" value="UniProtKB-KW"/>
</dbReference>
<comment type="caution">
    <text evidence="7">The sequence shown here is derived from an EMBL/GenBank/DDBJ whole genome shotgun (WGS) entry which is preliminary data.</text>
</comment>
<evidence type="ECO:0000256" key="3">
    <source>
        <dbReference type="ARBA" id="ARBA00022963"/>
    </source>
</evidence>
<organism evidence="7 8">
    <name type="scientific">Malassezia globosa (strain ATCC MYA-4612 / CBS 7966)</name>
    <name type="common">Dandruff-associated fungus</name>
    <dbReference type="NCBI Taxonomy" id="425265"/>
    <lineage>
        <taxon>Eukaryota</taxon>
        <taxon>Fungi</taxon>
        <taxon>Dikarya</taxon>
        <taxon>Basidiomycota</taxon>
        <taxon>Ustilaginomycotina</taxon>
        <taxon>Malasseziomycetes</taxon>
        <taxon>Malasseziales</taxon>
        <taxon>Malasseziaceae</taxon>
        <taxon>Malassezia</taxon>
    </lineage>
</organism>